<accession>A0A5J4Z0H1</accession>
<protein>
    <submittedName>
        <fullName evidence="2">Temperature-induced lipocalin-1</fullName>
    </submittedName>
</protein>
<sequence>MMGHEEHRKRHKCERVMKKGVVVLAACGVLAFVGRRNYLQIAGTRADAKMEPLKALAEKIDWKRLMGSWYVVGVIPTPFDRNCYNAVETYTQVKETSKMQVTFKQQAGSFDAPVKTMYQDGKVVNEYGTEWKVRPVFAGGWIKFPFWLPYIIIEADTADYSYFVVGYPDRRFLWIMSREPSLANYDEIVKRCATEYNYDVSRIWKVPHQTQ</sequence>
<comment type="caution">
    <text evidence="2">The sequence shown here is derived from an EMBL/GenBank/DDBJ whole genome shotgun (WGS) entry which is preliminary data.</text>
</comment>
<dbReference type="Pfam" id="PF08212">
    <property type="entry name" value="Lipocalin_2"/>
    <property type="match status" value="1"/>
</dbReference>
<dbReference type="AlphaFoldDB" id="A0A5J4Z0H1"/>
<dbReference type="InterPro" id="IPR012674">
    <property type="entry name" value="Calycin"/>
</dbReference>
<evidence type="ECO:0000313" key="3">
    <source>
        <dbReference type="Proteomes" id="UP000324585"/>
    </source>
</evidence>
<organism evidence="2 3">
    <name type="scientific">Porphyridium purpureum</name>
    <name type="common">Red alga</name>
    <name type="synonym">Porphyridium cruentum</name>
    <dbReference type="NCBI Taxonomy" id="35688"/>
    <lineage>
        <taxon>Eukaryota</taxon>
        <taxon>Rhodophyta</taxon>
        <taxon>Bangiophyceae</taxon>
        <taxon>Porphyridiales</taxon>
        <taxon>Porphyridiaceae</taxon>
        <taxon>Porphyridium</taxon>
    </lineage>
</organism>
<keyword evidence="3" id="KW-1185">Reference proteome</keyword>
<dbReference type="Proteomes" id="UP000324585">
    <property type="component" value="Unassembled WGS sequence"/>
</dbReference>
<dbReference type="InterPro" id="IPR000566">
    <property type="entry name" value="Lipocln_cytosolic_FA-bd_dom"/>
</dbReference>
<name>A0A5J4Z0H1_PORPP</name>
<dbReference type="PANTHER" id="PTHR10612">
    <property type="entry name" value="APOLIPOPROTEIN D"/>
    <property type="match status" value="1"/>
</dbReference>
<gene>
    <name evidence="2" type="ORF">FVE85_0213</name>
</gene>
<reference evidence="3" key="1">
    <citation type="journal article" date="2019" name="Nat. Commun.">
        <title>Expansion of phycobilisome linker gene families in mesophilic red algae.</title>
        <authorList>
            <person name="Lee J."/>
            <person name="Kim D."/>
            <person name="Bhattacharya D."/>
            <person name="Yoon H.S."/>
        </authorList>
    </citation>
    <scope>NUCLEOTIDE SEQUENCE [LARGE SCALE GENOMIC DNA]</scope>
    <source>
        <strain evidence="3">CCMP 1328</strain>
    </source>
</reference>
<dbReference type="InterPro" id="IPR047202">
    <property type="entry name" value="Lipocalin_Blc-like_dom"/>
</dbReference>
<dbReference type="PANTHER" id="PTHR10612:SF34">
    <property type="entry name" value="APOLIPOPROTEIN D"/>
    <property type="match status" value="1"/>
</dbReference>
<dbReference type="SUPFAM" id="SSF50814">
    <property type="entry name" value="Lipocalins"/>
    <property type="match status" value="1"/>
</dbReference>
<dbReference type="CDD" id="cd19438">
    <property type="entry name" value="lipocalin_Blc-like"/>
    <property type="match status" value="1"/>
</dbReference>
<feature type="domain" description="Lipocalin/cytosolic fatty-acid binding" evidence="1">
    <location>
        <begin position="60"/>
        <end position="207"/>
    </location>
</feature>
<proteinExistence type="predicted"/>
<evidence type="ECO:0000259" key="1">
    <source>
        <dbReference type="Pfam" id="PF08212"/>
    </source>
</evidence>
<dbReference type="Gene3D" id="2.40.128.20">
    <property type="match status" value="1"/>
</dbReference>
<evidence type="ECO:0000313" key="2">
    <source>
        <dbReference type="EMBL" id="KAA8496484.1"/>
    </source>
</evidence>
<dbReference type="GO" id="GO:0006950">
    <property type="term" value="P:response to stress"/>
    <property type="evidence" value="ECO:0007669"/>
    <property type="project" value="UniProtKB-ARBA"/>
</dbReference>
<dbReference type="EMBL" id="VRMN01000002">
    <property type="protein sequence ID" value="KAA8496484.1"/>
    <property type="molecule type" value="Genomic_DNA"/>
</dbReference>
<dbReference type="OMA" id="VWIMART"/>
<dbReference type="OrthoDB" id="417891at2759"/>